<dbReference type="EMBL" id="L29643">
    <property type="protein sequence ID" value="AAA62482.1"/>
    <property type="molecule type" value="Genomic_RNA"/>
</dbReference>
<protein>
    <submittedName>
        <fullName evidence="1">Gallid herpesvirus antisense RNA</fullName>
    </submittedName>
</protein>
<sequence>MLQYQARSTALLYVSDCCPRWMSRLMFSIPPPPPQLQSAVSGLYPRRCTSNSLNASIAFLAHKLDRPTESNCVLLNDCIV</sequence>
<proteinExistence type="predicted"/>
<name>Q69293_ILTV</name>
<evidence type="ECO:0000313" key="1">
    <source>
        <dbReference type="EMBL" id="AAA62482.1"/>
    </source>
</evidence>
<organism evidence="1">
    <name type="scientific">Infectious laryngotracheitis virus</name>
    <name type="common">ILTV</name>
    <name type="synonym">Gallid herpesvirus 1</name>
    <dbReference type="NCBI Taxonomy" id="10386"/>
    <lineage>
        <taxon>Viruses</taxon>
        <taxon>Duplodnaviria</taxon>
        <taxon>Heunggongvirae</taxon>
        <taxon>Peploviricota</taxon>
        <taxon>Herviviricetes</taxon>
        <taxon>Herpesvirales</taxon>
        <taxon>Orthoherpesviridae</taxon>
        <taxon>Alphaherpesvirinae</taxon>
        <taxon>Iltovirus</taxon>
        <taxon>Iltovirus gallidalpha1</taxon>
    </lineage>
</organism>
<accession>Q69293</accession>
<organismHost>
    <name type="scientific">Gallus gallus</name>
    <name type="common">Chicken</name>
    <dbReference type="NCBI Taxonomy" id="9031"/>
</organismHost>
<reference evidence="1" key="1">
    <citation type="journal article" date="1994" name="J. Gen. Virol.">
        <title>Identification of novel transcripts complementary to the Marek's disease virus homologue of the ICP4 gene of herpes simplex virus.</title>
        <authorList>
            <person name="Li D.S."/>
            <person name="Pastorek J."/>
            <person name="Zelnik V."/>
            <person name="Smith G.D."/>
            <person name="Ross L.J."/>
        </authorList>
    </citation>
    <scope>NUCLEOTIDE SEQUENCE</scope>
</reference>